<evidence type="ECO:0000256" key="1">
    <source>
        <dbReference type="SAM" id="Phobius"/>
    </source>
</evidence>
<proteinExistence type="predicted"/>
<gene>
    <name evidence="2" type="ORF">HME9302_01299</name>
</gene>
<keyword evidence="1" id="KW-0812">Transmembrane</keyword>
<feature type="transmembrane region" description="Helical" evidence="1">
    <location>
        <begin position="91"/>
        <end position="108"/>
    </location>
</feature>
<dbReference type="EMBL" id="QBKA01000002">
    <property type="protein sequence ID" value="RDC60100.1"/>
    <property type="molecule type" value="Genomic_DNA"/>
</dbReference>
<keyword evidence="1" id="KW-1133">Transmembrane helix</keyword>
<feature type="transmembrane region" description="Helical" evidence="1">
    <location>
        <begin position="46"/>
        <end position="70"/>
    </location>
</feature>
<keyword evidence="3" id="KW-1185">Reference proteome</keyword>
<dbReference type="RefSeq" id="WP_115366332.1">
    <property type="nucleotide sequence ID" value="NZ_QBKA01000002.1"/>
</dbReference>
<dbReference type="Proteomes" id="UP000253727">
    <property type="component" value="Unassembled WGS sequence"/>
</dbReference>
<reference evidence="2 3" key="1">
    <citation type="submission" date="2018-04" db="EMBL/GenBank/DDBJ databases">
        <title>Altererythrobacter sp. HME9302 genome sequencing and assembly.</title>
        <authorList>
            <person name="Kang H."/>
            <person name="Kim H."/>
            <person name="Joh K."/>
        </authorList>
    </citation>
    <scope>NUCLEOTIDE SEQUENCE [LARGE SCALE GENOMIC DNA]</scope>
    <source>
        <strain evidence="2 3">HME9302</strain>
    </source>
</reference>
<comment type="caution">
    <text evidence="2">The sequence shown here is derived from an EMBL/GenBank/DDBJ whole genome shotgun (WGS) entry which is preliminary data.</text>
</comment>
<organism evidence="2 3">
    <name type="scientific">Alteripontixanthobacter maritimus</name>
    <dbReference type="NCBI Taxonomy" id="2161824"/>
    <lineage>
        <taxon>Bacteria</taxon>
        <taxon>Pseudomonadati</taxon>
        <taxon>Pseudomonadota</taxon>
        <taxon>Alphaproteobacteria</taxon>
        <taxon>Sphingomonadales</taxon>
        <taxon>Erythrobacteraceae</taxon>
        <taxon>Alteripontixanthobacter</taxon>
    </lineage>
</organism>
<dbReference type="AlphaFoldDB" id="A0A369Q6S0"/>
<name>A0A369Q6S0_9SPHN</name>
<sequence length="163" mass="17791">MKQWIWPGIAFAAFALLGYGARLAIGSVYGSGEARVLLETLSRSGLYLGSASATASATTLALMLTLIGMVRRADHDFDSHIYANIERIARLAVWSLLASLLLLLTFVFPTGEFDQLPERWYPILYEAIYAGTVVVVGLLAATVVMLYRTVRHVIAQITPGDEV</sequence>
<keyword evidence="1" id="KW-0472">Membrane</keyword>
<feature type="transmembrane region" description="Helical" evidence="1">
    <location>
        <begin position="128"/>
        <end position="147"/>
    </location>
</feature>
<protein>
    <submittedName>
        <fullName evidence="2">Uncharacterized protein</fullName>
    </submittedName>
</protein>
<evidence type="ECO:0000313" key="2">
    <source>
        <dbReference type="EMBL" id="RDC60100.1"/>
    </source>
</evidence>
<evidence type="ECO:0000313" key="3">
    <source>
        <dbReference type="Proteomes" id="UP000253727"/>
    </source>
</evidence>
<accession>A0A369Q6S0</accession>